<comment type="caution">
    <text evidence="1">The sequence shown here is derived from an EMBL/GenBank/DDBJ whole genome shotgun (WGS) entry which is preliminary data.</text>
</comment>
<keyword evidence="2" id="KW-1185">Reference proteome</keyword>
<evidence type="ECO:0000313" key="1">
    <source>
        <dbReference type="EMBL" id="KAI4304275.1"/>
    </source>
</evidence>
<proteinExistence type="predicted"/>
<organism evidence="1 2">
    <name type="scientific">Melastoma candidum</name>
    <dbReference type="NCBI Taxonomy" id="119954"/>
    <lineage>
        <taxon>Eukaryota</taxon>
        <taxon>Viridiplantae</taxon>
        <taxon>Streptophyta</taxon>
        <taxon>Embryophyta</taxon>
        <taxon>Tracheophyta</taxon>
        <taxon>Spermatophyta</taxon>
        <taxon>Magnoliopsida</taxon>
        <taxon>eudicotyledons</taxon>
        <taxon>Gunneridae</taxon>
        <taxon>Pentapetalae</taxon>
        <taxon>rosids</taxon>
        <taxon>malvids</taxon>
        <taxon>Myrtales</taxon>
        <taxon>Melastomataceae</taxon>
        <taxon>Melastomatoideae</taxon>
        <taxon>Melastomateae</taxon>
        <taxon>Melastoma</taxon>
    </lineage>
</organism>
<name>A0ACB9L404_9MYRT</name>
<protein>
    <submittedName>
        <fullName evidence="1">Uncharacterized protein</fullName>
    </submittedName>
</protein>
<sequence length="108" mass="12197">MAETGLVAVGTRGTVGSLLRKEMEFYSQHQVRGNSSRSKATANRNVETSSGRAFPGIVVRFRSHRSRRKKKLPVASNFSDVARDQLGEDKVPGFSYRMLRDEFKDMQM</sequence>
<accession>A0ACB9L404</accession>
<dbReference type="Proteomes" id="UP001057402">
    <property type="component" value="Chromosome 12"/>
</dbReference>
<gene>
    <name evidence="1" type="ORF">MLD38_039812</name>
</gene>
<reference evidence="2" key="1">
    <citation type="journal article" date="2023" name="Front. Plant Sci.">
        <title>Chromosomal-level genome assembly of Melastoma candidum provides insights into trichome evolution.</title>
        <authorList>
            <person name="Zhong Y."/>
            <person name="Wu W."/>
            <person name="Sun C."/>
            <person name="Zou P."/>
            <person name="Liu Y."/>
            <person name="Dai S."/>
            <person name="Zhou R."/>
        </authorList>
    </citation>
    <scope>NUCLEOTIDE SEQUENCE [LARGE SCALE GENOMIC DNA]</scope>
</reference>
<evidence type="ECO:0000313" key="2">
    <source>
        <dbReference type="Proteomes" id="UP001057402"/>
    </source>
</evidence>
<dbReference type="EMBL" id="CM042891">
    <property type="protein sequence ID" value="KAI4304275.1"/>
    <property type="molecule type" value="Genomic_DNA"/>
</dbReference>